<dbReference type="Gene3D" id="3.40.630.30">
    <property type="match status" value="1"/>
</dbReference>
<evidence type="ECO:0000313" key="3">
    <source>
        <dbReference type="EMBL" id="EGD53539.1"/>
    </source>
</evidence>
<gene>
    <name evidence="3" type="ORF">SCNU_18482</name>
</gene>
<dbReference type="AlphaFoldDB" id="F1YP34"/>
<dbReference type="STRING" id="644548.SCNU_18482"/>
<comment type="caution">
    <text evidence="3">The sequence shown here is derived from an EMBL/GenBank/DDBJ whole genome shotgun (WGS) entry which is preliminary data.</text>
</comment>
<dbReference type="PROSITE" id="PS51186">
    <property type="entry name" value="GNAT"/>
    <property type="match status" value="1"/>
</dbReference>
<keyword evidence="4" id="KW-1185">Reference proteome</keyword>
<dbReference type="Pfam" id="PF13302">
    <property type="entry name" value="Acetyltransf_3"/>
    <property type="match status" value="1"/>
</dbReference>
<proteinExistence type="predicted"/>
<sequence length="205" mass="23290">MDIGTRRLRLRPVLPEDSPLLHRLDTDPAVMQFVTGGAATSAATITDWVIPRSQAQFRDHGTGLWVAFDRRTARFAGWVWLRVPRHSAVPELELSYRLQRESWHRGLATEAATALITVAFTTTDTERIFASTHPDNVRSQRVMQKLGMRLATEHLRPEHFDDAFIGHDVEYEVIRADWRRNRLPAAAARPGRHRPRGPGTAEMTA</sequence>
<reference evidence="3 4" key="1">
    <citation type="journal article" date="2011" name="J. Bacteriol.">
        <title>Draft Genome Sequence of Gordonia neofelifaecis NRRL B-59395, a Cholesterol-Degrading Actinomycete.</title>
        <authorList>
            <person name="Ge F."/>
            <person name="Li W."/>
            <person name="Chen G."/>
            <person name="Liu Y."/>
            <person name="Zhang G."/>
            <person name="Yong B."/>
            <person name="Wang Q."/>
            <person name="Wang N."/>
            <person name="Huang Z."/>
            <person name="Li W."/>
            <person name="Wang J."/>
            <person name="Wu C."/>
            <person name="Xie Q."/>
            <person name="Liu G."/>
        </authorList>
    </citation>
    <scope>NUCLEOTIDE SEQUENCE [LARGE SCALE GENOMIC DNA]</scope>
    <source>
        <strain evidence="3 4">NRRL B-59395</strain>
    </source>
</reference>
<dbReference type="PANTHER" id="PTHR43792:SF1">
    <property type="entry name" value="N-ACETYLTRANSFERASE DOMAIN-CONTAINING PROTEIN"/>
    <property type="match status" value="1"/>
</dbReference>
<keyword evidence="3" id="KW-0808">Transferase</keyword>
<feature type="region of interest" description="Disordered" evidence="1">
    <location>
        <begin position="186"/>
        <end position="205"/>
    </location>
</feature>
<organism evidence="3 4">
    <name type="scientific">Gordonia neofelifaecis NRRL B-59395</name>
    <dbReference type="NCBI Taxonomy" id="644548"/>
    <lineage>
        <taxon>Bacteria</taxon>
        <taxon>Bacillati</taxon>
        <taxon>Actinomycetota</taxon>
        <taxon>Actinomycetes</taxon>
        <taxon>Mycobacteriales</taxon>
        <taxon>Gordoniaceae</taxon>
        <taxon>Gordonia</taxon>
    </lineage>
</organism>
<dbReference type="OrthoDB" id="3533156at2"/>
<accession>F1YP34</accession>
<dbReference type="Proteomes" id="UP000035065">
    <property type="component" value="Unassembled WGS sequence"/>
</dbReference>
<dbReference type="GO" id="GO:0016747">
    <property type="term" value="F:acyltransferase activity, transferring groups other than amino-acyl groups"/>
    <property type="evidence" value="ECO:0007669"/>
    <property type="project" value="InterPro"/>
</dbReference>
<dbReference type="InterPro" id="IPR016181">
    <property type="entry name" value="Acyl_CoA_acyltransferase"/>
</dbReference>
<dbReference type="InterPro" id="IPR000182">
    <property type="entry name" value="GNAT_dom"/>
</dbReference>
<evidence type="ECO:0000313" key="4">
    <source>
        <dbReference type="Proteomes" id="UP000035065"/>
    </source>
</evidence>
<feature type="domain" description="N-acetyltransferase" evidence="2">
    <location>
        <begin position="8"/>
        <end position="170"/>
    </location>
</feature>
<dbReference type="eggNOG" id="COG1670">
    <property type="taxonomic scope" value="Bacteria"/>
</dbReference>
<name>F1YP34_9ACTN</name>
<evidence type="ECO:0000256" key="1">
    <source>
        <dbReference type="SAM" id="MobiDB-lite"/>
    </source>
</evidence>
<dbReference type="InterPro" id="IPR051531">
    <property type="entry name" value="N-acetyltransferase"/>
</dbReference>
<dbReference type="PANTHER" id="PTHR43792">
    <property type="entry name" value="GNAT FAMILY, PUTATIVE (AFU_ORTHOLOGUE AFUA_3G00765)-RELATED-RELATED"/>
    <property type="match status" value="1"/>
</dbReference>
<dbReference type="EMBL" id="AEUD01000021">
    <property type="protein sequence ID" value="EGD53539.1"/>
    <property type="molecule type" value="Genomic_DNA"/>
</dbReference>
<evidence type="ECO:0000259" key="2">
    <source>
        <dbReference type="PROSITE" id="PS51186"/>
    </source>
</evidence>
<protein>
    <submittedName>
        <fullName evidence="3">GCN5-like N-acetyltransferase</fullName>
    </submittedName>
</protein>
<dbReference type="RefSeq" id="WP_009680889.1">
    <property type="nucleotide sequence ID" value="NZ_AEUD01000021.1"/>
</dbReference>
<dbReference type="SUPFAM" id="SSF55729">
    <property type="entry name" value="Acyl-CoA N-acyltransferases (Nat)"/>
    <property type="match status" value="1"/>
</dbReference>